<proteinExistence type="predicted"/>
<keyword evidence="2 4" id="KW-0067">ATP-binding</keyword>
<dbReference type="GO" id="GO:0005524">
    <property type="term" value="F:ATP binding"/>
    <property type="evidence" value="ECO:0007669"/>
    <property type="project" value="UniProtKB-KW"/>
</dbReference>
<dbReference type="PANTHER" id="PTHR43158">
    <property type="entry name" value="SKFA PEPTIDE EXPORT ATP-BINDING PROTEIN SKFE"/>
    <property type="match status" value="1"/>
</dbReference>
<accession>A0ABS2CRY0</accession>
<dbReference type="Gene3D" id="3.40.50.300">
    <property type="entry name" value="P-loop containing nucleotide triphosphate hydrolases"/>
    <property type="match status" value="1"/>
</dbReference>
<feature type="domain" description="ABC transporter" evidence="3">
    <location>
        <begin position="6"/>
        <end position="213"/>
    </location>
</feature>
<protein>
    <submittedName>
        <fullName evidence="4">ATP-binding cassette domain-containing protein</fullName>
    </submittedName>
</protein>
<dbReference type="InterPro" id="IPR003593">
    <property type="entry name" value="AAA+_ATPase"/>
</dbReference>
<dbReference type="InterPro" id="IPR003439">
    <property type="entry name" value="ABC_transporter-like_ATP-bd"/>
</dbReference>
<dbReference type="PANTHER" id="PTHR43158:SF2">
    <property type="entry name" value="SKFA PEPTIDE EXPORT ATP-BINDING PROTEIN SKFE"/>
    <property type="match status" value="1"/>
</dbReference>
<gene>
    <name evidence="4" type="ORF">JQN70_19390</name>
</gene>
<dbReference type="SUPFAM" id="SSF52540">
    <property type="entry name" value="P-loop containing nucleoside triphosphate hydrolases"/>
    <property type="match status" value="1"/>
</dbReference>
<evidence type="ECO:0000313" key="5">
    <source>
        <dbReference type="Proteomes" id="UP001430172"/>
    </source>
</evidence>
<dbReference type="PROSITE" id="PS50893">
    <property type="entry name" value="ABC_TRANSPORTER_2"/>
    <property type="match status" value="1"/>
</dbReference>
<sequence>MTGTLVEALEAAKDVDGAVLLPPTSFAAQPGTCVVLRGPNGAGKTTLLRLVAGLTAPTAGTVTLDGVVADERDAATRDAVAALVGPPATYRDLTLRDHLTLVDATWGRDPATCDERVHAALDRWGVTHLDERFPHELSSGQAHLFHLSLTWFRPARLLVLDEPEQRLDDSRRLLLGRLVRERCAEGTTVVMACHDPAVTEAVADAVVDLPDAT</sequence>
<dbReference type="EMBL" id="JAFDVD010000027">
    <property type="protein sequence ID" value="MBM6402563.1"/>
    <property type="molecule type" value="Genomic_DNA"/>
</dbReference>
<dbReference type="InterPro" id="IPR027417">
    <property type="entry name" value="P-loop_NTPase"/>
</dbReference>
<evidence type="ECO:0000256" key="2">
    <source>
        <dbReference type="ARBA" id="ARBA00022840"/>
    </source>
</evidence>
<dbReference type="Proteomes" id="UP001430172">
    <property type="component" value="Unassembled WGS sequence"/>
</dbReference>
<dbReference type="Pfam" id="PF00005">
    <property type="entry name" value="ABC_tran"/>
    <property type="match status" value="1"/>
</dbReference>
<keyword evidence="1" id="KW-0547">Nucleotide-binding</keyword>
<comment type="caution">
    <text evidence="4">The sequence shown here is derived from an EMBL/GenBank/DDBJ whole genome shotgun (WGS) entry which is preliminary data.</text>
</comment>
<name>A0ABS2CRY0_9MICO</name>
<dbReference type="SMART" id="SM00382">
    <property type="entry name" value="AAA"/>
    <property type="match status" value="1"/>
</dbReference>
<evidence type="ECO:0000313" key="4">
    <source>
        <dbReference type="EMBL" id="MBM6402563.1"/>
    </source>
</evidence>
<evidence type="ECO:0000256" key="1">
    <source>
        <dbReference type="ARBA" id="ARBA00022741"/>
    </source>
</evidence>
<keyword evidence="5" id="KW-1185">Reference proteome</keyword>
<organism evidence="4 5">
    <name type="scientific">Phycicoccus sonneratiae</name>
    <dbReference type="NCBI Taxonomy" id="2807628"/>
    <lineage>
        <taxon>Bacteria</taxon>
        <taxon>Bacillati</taxon>
        <taxon>Actinomycetota</taxon>
        <taxon>Actinomycetes</taxon>
        <taxon>Micrococcales</taxon>
        <taxon>Intrasporangiaceae</taxon>
        <taxon>Phycicoccus</taxon>
    </lineage>
</organism>
<evidence type="ECO:0000259" key="3">
    <source>
        <dbReference type="PROSITE" id="PS50893"/>
    </source>
</evidence>
<reference evidence="4" key="1">
    <citation type="submission" date="2021-02" db="EMBL/GenBank/DDBJ databases">
        <title>Phycicoccus sp. MQZ13P-5T, whole genome shotgun sequence.</title>
        <authorList>
            <person name="Tuo L."/>
        </authorList>
    </citation>
    <scope>NUCLEOTIDE SEQUENCE</scope>
    <source>
        <strain evidence="4">MQZ13P-5</strain>
    </source>
</reference>